<comment type="caution">
    <text evidence="2">The sequence shown here is derived from an EMBL/GenBank/DDBJ whole genome shotgun (WGS) entry which is preliminary data.</text>
</comment>
<feature type="compositionally biased region" description="Polar residues" evidence="1">
    <location>
        <begin position="45"/>
        <end position="57"/>
    </location>
</feature>
<sequence>MWAGGRLWRRGGEGERDLDASHATDSTHRVTSHAPHIMDPHSSHAHSPQPTLASSIMHTPLRHSLRHARLPDPQHAPPI</sequence>
<organism evidence="2 3">
    <name type="scientific">Portunus trituberculatus</name>
    <name type="common">Swimming crab</name>
    <name type="synonym">Neptunus trituberculatus</name>
    <dbReference type="NCBI Taxonomy" id="210409"/>
    <lineage>
        <taxon>Eukaryota</taxon>
        <taxon>Metazoa</taxon>
        <taxon>Ecdysozoa</taxon>
        <taxon>Arthropoda</taxon>
        <taxon>Crustacea</taxon>
        <taxon>Multicrustacea</taxon>
        <taxon>Malacostraca</taxon>
        <taxon>Eumalacostraca</taxon>
        <taxon>Eucarida</taxon>
        <taxon>Decapoda</taxon>
        <taxon>Pleocyemata</taxon>
        <taxon>Brachyura</taxon>
        <taxon>Eubrachyura</taxon>
        <taxon>Portunoidea</taxon>
        <taxon>Portunidae</taxon>
        <taxon>Portuninae</taxon>
        <taxon>Portunus</taxon>
    </lineage>
</organism>
<reference evidence="2 3" key="1">
    <citation type="submission" date="2019-05" db="EMBL/GenBank/DDBJ databases">
        <title>Another draft genome of Portunus trituberculatus and its Hox gene families provides insights of decapod evolution.</title>
        <authorList>
            <person name="Jeong J.-H."/>
            <person name="Song I."/>
            <person name="Kim S."/>
            <person name="Choi T."/>
            <person name="Kim D."/>
            <person name="Ryu S."/>
            <person name="Kim W."/>
        </authorList>
    </citation>
    <scope>NUCLEOTIDE SEQUENCE [LARGE SCALE GENOMIC DNA]</scope>
    <source>
        <tissue evidence="2">Muscle</tissue>
    </source>
</reference>
<evidence type="ECO:0000313" key="3">
    <source>
        <dbReference type="Proteomes" id="UP000324222"/>
    </source>
</evidence>
<dbReference type="Proteomes" id="UP000324222">
    <property type="component" value="Unassembled WGS sequence"/>
</dbReference>
<feature type="compositionally biased region" description="Basic and acidic residues" evidence="1">
    <location>
        <begin position="10"/>
        <end position="28"/>
    </location>
</feature>
<accession>A0A5B7JB58</accession>
<dbReference type="EMBL" id="VSRR010087219">
    <property type="protein sequence ID" value="MPC91286.1"/>
    <property type="molecule type" value="Genomic_DNA"/>
</dbReference>
<keyword evidence="3" id="KW-1185">Reference proteome</keyword>
<protein>
    <submittedName>
        <fullName evidence="2">Uncharacterized protein</fullName>
    </submittedName>
</protein>
<feature type="region of interest" description="Disordered" evidence="1">
    <location>
        <begin position="1"/>
        <end position="79"/>
    </location>
</feature>
<dbReference type="AlphaFoldDB" id="A0A5B7JB58"/>
<evidence type="ECO:0000256" key="1">
    <source>
        <dbReference type="SAM" id="MobiDB-lite"/>
    </source>
</evidence>
<evidence type="ECO:0000313" key="2">
    <source>
        <dbReference type="EMBL" id="MPC91286.1"/>
    </source>
</evidence>
<name>A0A5B7JB58_PORTR</name>
<proteinExistence type="predicted"/>
<gene>
    <name evidence="2" type="ORF">E2C01_086310</name>
</gene>